<keyword evidence="2" id="KW-1185">Reference proteome</keyword>
<sequence>MEWWGAPSATTNFLRDFYSGQERFVCVQEHFAAFPTSGSCSLLQGCPFSPFLLNCLMAYWSRVVEREVPGLSFGVFLDDRTLWACDRDPIPLLSRGVEVGARIDRLCGFELHPNKLESFGTSDSVREGLMELADTVGIPQVDFKLLGVRYRTQGQAVYAAEDITSDLKERGRRIRMVALSSKLRARLVAILMISKFRFCAPWVRFLAATIDGWTSQVEMTIWGRKTPSGRSACLFWNVVAGLEQHPRFALHSAALTHEWRRLGSGAGGTPGPRVGAALQALGWQLEGNSWATSSGAFSTGHISERGFRGELRRAWRDHLWAVDTKTGGPISAGSFPVWSELGRHTEAGTFASLRVACGAAQDGRDLQRLGGSLPCRCGVLTPSRHHLTFDCIADAWTLDRRTEVERRMLTPLVHPDQAPPSVSANEDLAISAVVQALMACPDDEIPILALDGGAISGFHGAEWQRASWAVAGPGGLLASGEVPTFEQSAAAGERWALRIAALAVARVGREVRVLQDNLALVVKLSRWKASRVLRHRELWTFWDDIATAIPWLLAYWVPSHGKKQKWCPPVDWPDASICRQMNDWADKGASAVLDHYRIWISSLRGRVDAANQWAADVVRKQARVTEPFQKAIRERMSDRRHSL</sequence>
<dbReference type="EMBL" id="CAUJNA010003472">
    <property type="protein sequence ID" value="CAJ1402914.1"/>
    <property type="molecule type" value="Genomic_DNA"/>
</dbReference>
<organism evidence="1 2">
    <name type="scientific">Effrenium voratum</name>
    <dbReference type="NCBI Taxonomy" id="2562239"/>
    <lineage>
        <taxon>Eukaryota</taxon>
        <taxon>Sar</taxon>
        <taxon>Alveolata</taxon>
        <taxon>Dinophyceae</taxon>
        <taxon>Suessiales</taxon>
        <taxon>Symbiodiniaceae</taxon>
        <taxon>Effrenium</taxon>
    </lineage>
</organism>
<evidence type="ECO:0000313" key="2">
    <source>
        <dbReference type="Proteomes" id="UP001178507"/>
    </source>
</evidence>
<evidence type="ECO:0000313" key="1">
    <source>
        <dbReference type="EMBL" id="CAJ1402914.1"/>
    </source>
</evidence>
<accession>A0AA36JC10</accession>
<protein>
    <recommendedName>
        <fullName evidence="3">Reverse transcriptase domain-containing protein</fullName>
    </recommendedName>
</protein>
<evidence type="ECO:0008006" key="3">
    <source>
        <dbReference type="Google" id="ProtNLM"/>
    </source>
</evidence>
<comment type="caution">
    <text evidence="1">The sequence shown here is derived from an EMBL/GenBank/DDBJ whole genome shotgun (WGS) entry which is preliminary data.</text>
</comment>
<dbReference type="AlphaFoldDB" id="A0AA36JC10"/>
<reference evidence="1" key="1">
    <citation type="submission" date="2023-08" db="EMBL/GenBank/DDBJ databases">
        <authorList>
            <person name="Chen Y."/>
            <person name="Shah S."/>
            <person name="Dougan E. K."/>
            <person name="Thang M."/>
            <person name="Chan C."/>
        </authorList>
    </citation>
    <scope>NUCLEOTIDE SEQUENCE</scope>
</reference>
<dbReference type="Proteomes" id="UP001178507">
    <property type="component" value="Unassembled WGS sequence"/>
</dbReference>
<gene>
    <name evidence="1" type="ORF">EVOR1521_LOCUS25694</name>
</gene>
<name>A0AA36JC10_9DINO</name>
<proteinExistence type="predicted"/>